<gene>
    <name evidence="1" type="ORF">CITCOLO1_LOCUS11552</name>
</gene>
<dbReference type="EMBL" id="OZ021738">
    <property type="protein sequence ID" value="CAK9319544.1"/>
    <property type="molecule type" value="Genomic_DNA"/>
</dbReference>
<name>A0ABP0YGB9_9ROSI</name>
<reference evidence="1 2" key="1">
    <citation type="submission" date="2024-03" db="EMBL/GenBank/DDBJ databases">
        <authorList>
            <person name="Gkanogiannis A."/>
            <person name="Becerra Lopez-Lavalle L."/>
        </authorList>
    </citation>
    <scope>NUCLEOTIDE SEQUENCE [LARGE SCALE GENOMIC DNA]</scope>
</reference>
<keyword evidence="2" id="KW-1185">Reference proteome</keyword>
<evidence type="ECO:0000313" key="1">
    <source>
        <dbReference type="EMBL" id="CAK9319544.1"/>
    </source>
</evidence>
<protein>
    <submittedName>
        <fullName evidence="1">Uncharacterized protein</fullName>
    </submittedName>
</protein>
<sequence>MPNNPWVPDLPPQLYRLDFSTASVFSMPPMVQNMPTPMKSSIAPAQVDHLAAVVTCRSTQSPLMRSTIADLHTITGFSSRKIGLHGSCSQVVGNQFLAKESATNMNSMGITTMVWPADKDKIWHHSRRMATLQLSRQLNWTPGWVPWMPGSPS</sequence>
<organism evidence="1 2">
    <name type="scientific">Citrullus colocynthis</name>
    <name type="common">colocynth</name>
    <dbReference type="NCBI Taxonomy" id="252529"/>
    <lineage>
        <taxon>Eukaryota</taxon>
        <taxon>Viridiplantae</taxon>
        <taxon>Streptophyta</taxon>
        <taxon>Embryophyta</taxon>
        <taxon>Tracheophyta</taxon>
        <taxon>Spermatophyta</taxon>
        <taxon>Magnoliopsida</taxon>
        <taxon>eudicotyledons</taxon>
        <taxon>Gunneridae</taxon>
        <taxon>Pentapetalae</taxon>
        <taxon>rosids</taxon>
        <taxon>fabids</taxon>
        <taxon>Cucurbitales</taxon>
        <taxon>Cucurbitaceae</taxon>
        <taxon>Benincaseae</taxon>
        <taxon>Citrullus</taxon>
    </lineage>
</organism>
<proteinExistence type="predicted"/>
<evidence type="ECO:0000313" key="2">
    <source>
        <dbReference type="Proteomes" id="UP001642487"/>
    </source>
</evidence>
<accession>A0ABP0YGB9</accession>
<dbReference type="Proteomes" id="UP001642487">
    <property type="component" value="Chromosome 4"/>
</dbReference>